<reference evidence="2 3" key="2">
    <citation type="submission" date="2014-03" db="EMBL/GenBank/DDBJ databases">
        <title>The Genome Sequence of Anncaliia algerae insect isolate PRA339.</title>
        <authorList>
            <consortium name="The Broad Institute Genome Sequencing Platform"/>
            <consortium name="The Broad Institute Genome Sequencing Center for Infectious Disease"/>
            <person name="Cuomo C."/>
            <person name="Becnel J."/>
            <person name="Sanscrainte N."/>
            <person name="Walker B."/>
            <person name="Young S.K."/>
            <person name="Zeng Q."/>
            <person name="Gargeya S."/>
            <person name="Fitzgerald M."/>
            <person name="Haas B."/>
            <person name="Abouelleil A."/>
            <person name="Alvarado L."/>
            <person name="Arachchi H.M."/>
            <person name="Berlin A.M."/>
            <person name="Chapman S.B."/>
            <person name="Dewar J."/>
            <person name="Goldberg J."/>
            <person name="Griggs A."/>
            <person name="Gujja S."/>
            <person name="Hansen M."/>
            <person name="Howarth C."/>
            <person name="Imamovic A."/>
            <person name="Larimer J."/>
            <person name="McCowan C."/>
            <person name="Murphy C."/>
            <person name="Neiman D."/>
            <person name="Pearson M."/>
            <person name="Priest M."/>
            <person name="Roberts A."/>
            <person name="Saif S."/>
            <person name="Shea T."/>
            <person name="Sisk P."/>
            <person name="Sykes S."/>
            <person name="Wortman J."/>
            <person name="Nusbaum C."/>
            <person name="Birren B."/>
        </authorList>
    </citation>
    <scope>NUCLEOTIDE SEQUENCE [LARGE SCALE GENOMIC DNA]</scope>
    <source>
        <strain evidence="2 3">PRA339</strain>
    </source>
</reference>
<dbReference type="Proteomes" id="UP000030655">
    <property type="component" value="Unassembled WGS sequence"/>
</dbReference>
<dbReference type="InterPro" id="IPR037185">
    <property type="entry name" value="EmrE-like"/>
</dbReference>
<sequence length="300" mass="34550">MIYKVFILLPSFFITLIVKSILYRKQQKICENQASEITAMSSILIIIISYFIYKKKNASIINLPTLLVSLLFFVANLLYFEAVSKLTPMIETICSKSNIIIVFILNFIFISSKIIGTQIAGLVCLLTSYIMISLTKEASADQLNSAKHIIIFTISAALEGFAFFNFDYFIVNHLTDFFHYVFLAQIYNLMFNLVHLLFLVSTKKIILFNYVNDINYYLIIILYVGVSAFWFCLSFTFELVPRVLITTVIYTLSDVTSEGILSNCDFKNIGWYALCVAGVLMYQYDDIRKYFIKENKTDNN</sequence>
<keyword evidence="3" id="KW-1185">Reference proteome</keyword>
<accession>A0A059EZL5</accession>
<feature type="transmembrane region" description="Helical" evidence="1">
    <location>
        <begin position="115"/>
        <end position="134"/>
    </location>
</feature>
<protein>
    <recommendedName>
        <fullName evidence="4">Sugar phosphate transporter domain-containing protein</fullName>
    </recommendedName>
</protein>
<dbReference type="OrthoDB" id="2191011at2759"/>
<feature type="transmembrane region" description="Helical" evidence="1">
    <location>
        <begin position="6"/>
        <end position="22"/>
    </location>
</feature>
<feature type="transmembrane region" description="Helical" evidence="1">
    <location>
        <begin position="34"/>
        <end position="53"/>
    </location>
</feature>
<organism evidence="2 3">
    <name type="scientific">Anncaliia algerae PRA339</name>
    <dbReference type="NCBI Taxonomy" id="1288291"/>
    <lineage>
        <taxon>Eukaryota</taxon>
        <taxon>Fungi</taxon>
        <taxon>Fungi incertae sedis</taxon>
        <taxon>Microsporidia</taxon>
        <taxon>Tubulinosematoidea</taxon>
        <taxon>Tubulinosematidae</taxon>
        <taxon>Anncaliia</taxon>
    </lineage>
</organism>
<feature type="transmembrane region" description="Helical" evidence="1">
    <location>
        <begin position="177"/>
        <end position="202"/>
    </location>
</feature>
<feature type="transmembrane region" description="Helical" evidence="1">
    <location>
        <begin position="92"/>
        <end position="109"/>
    </location>
</feature>
<name>A0A059EZL5_9MICR</name>
<dbReference type="HOGENOM" id="CLU_927402_0_0_1"/>
<feature type="transmembrane region" description="Helical" evidence="1">
    <location>
        <begin position="214"/>
        <end position="237"/>
    </location>
</feature>
<dbReference type="AlphaFoldDB" id="A0A059EZL5"/>
<keyword evidence="1" id="KW-0472">Membrane</keyword>
<evidence type="ECO:0000313" key="2">
    <source>
        <dbReference type="EMBL" id="KCZ80151.1"/>
    </source>
</evidence>
<gene>
    <name evidence="2" type="ORF">H312_02453</name>
</gene>
<proteinExistence type="predicted"/>
<evidence type="ECO:0000256" key="1">
    <source>
        <dbReference type="SAM" id="Phobius"/>
    </source>
</evidence>
<keyword evidence="1" id="KW-0812">Transmembrane</keyword>
<feature type="transmembrane region" description="Helical" evidence="1">
    <location>
        <begin position="146"/>
        <end position="171"/>
    </location>
</feature>
<dbReference type="SUPFAM" id="SSF103481">
    <property type="entry name" value="Multidrug resistance efflux transporter EmrE"/>
    <property type="match status" value="1"/>
</dbReference>
<keyword evidence="1" id="KW-1133">Transmembrane helix</keyword>
<reference evidence="3" key="1">
    <citation type="submission" date="2013-02" db="EMBL/GenBank/DDBJ databases">
        <authorList>
            <consortium name="The Broad Institute Genome Sequencing Platform"/>
            <person name="Cuomo C."/>
            <person name="Becnel J."/>
            <person name="Sanscrainte N."/>
            <person name="Walker B."/>
            <person name="Young S.K."/>
            <person name="Zeng Q."/>
            <person name="Gargeya S."/>
            <person name="Fitzgerald M."/>
            <person name="Haas B."/>
            <person name="Abouelleil A."/>
            <person name="Alvarado L."/>
            <person name="Arachchi H.M."/>
            <person name="Berlin A.M."/>
            <person name="Chapman S.B."/>
            <person name="Dewar J."/>
            <person name="Goldberg J."/>
            <person name="Griggs A."/>
            <person name="Gujja S."/>
            <person name="Hansen M."/>
            <person name="Howarth C."/>
            <person name="Imamovic A."/>
            <person name="Larimer J."/>
            <person name="McCowan C."/>
            <person name="Murphy C."/>
            <person name="Neiman D."/>
            <person name="Pearson M."/>
            <person name="Priest M."/>
            <person name="Roberts A."/>
            <person name="Saif S."/>
            <person name="Shea T."/>
            <person name="Sisk P."/>
            <person name="Sykes S."/>
            <person name="Wortman J."/>
            <person name="Nusbaum C."/>
            <person name="Birren B."/>
        </authorList>
    </citation>
    <scope>NUCLEOTIDE SEQUENCE [LARGE SCALE GENOMIC DNA]</scope>
    <source>
        <strain evidence="3">PRA339</strain>
    </source>
</reference>
<evidence type="ECO:0000313" key="3">
    <source>
        <dbReference type="Proteomes" id="UP000030655"/>
    </source>
</evidence>
<dbReference type="VEuPathDB" id="MicrosporidiaDB:H312_02453"/>
<dbReference type="EMBL" id="KK365200">
    <property type="protein sequence ID" value="KCZ80151.1"/>
    <property type="molecule type" value="Genomic_DNA"/>
</dbReference>
<evidence type="ECO:0008006" key="4">
    <source>
        <dbReference type="Google" id="ProtNLM"/>
    </source>
</evidence>
<feature type="transmembrane region" description="Helical" evidence="1">
    <location>
        <begin position="59"/>
        <end position="80"/>
    </location>
</feature>